<evidence type="ECO:0000256" key="1">
    <source>
        <dbReference type="SAM" id="Phobius"/>
    </source>
</evidence>
<dbReference type="RefSeq" id="WP_164678625.1">
    <property type="nucleotide sequence ID" value="NZ_CP049057.1"/>
</dbReference>
<organism evidence="2 3">
    <name type="scientific">Rasiella rasia</name>
    <dbReference type="NCBI Taxonomy" id="2744027"/>
    <lineage>
        <taxon>Bacteria</taxon>
        <taxon>Pseudomonadati</taxon>
        <taxon>Bacteroidota</taxon>
        <taxon>Flavobacteriia</taxon>
        <taxon>Flavobacteriales</taxon>
        <taxon>Flavobacteriaceae</taxon>
        <taxon>Rasiella</taxon>
    </lineage>
</organism>
<sequence>MNSSPAGKTKAVIAYITFVGMFIAVSMNKDKPEAFATWHIKNMFGLCLLMLVAIVSQYNINLLLGDILYITAFVLWCYSLAMAIANKTTGIPFFSKKFQTWFTFLG</sequence>
<gene>
    <name evidence="2" type="ORF">G5B37_03160</name>
</gene>
<name>A0A6G6GJ65_9FLAO</name>
<keyword evidence="1" id="KW-0812">Transmembrane</keyword>
<protein>
    <recommendedName>
        <fullName evidence="4">Chloroplast import component protein (Tic20)</fullName>
    </recommendedName>
</protein>
<keyword evidence="3" id="KW-1185">Reference proteome</keyword>
<keyword evidence="1" id="KW-1133">Transmembrane helix</keyword>
<feature type="transmembrane region" description="Helical" evidence="1">
    <location>
        <begin position="12"/>
        <end position="28"/>
    </location>
</feature>
<dbReference type="EMBL" id="CP049057">
    <property type="protein sequence ID" value="QIE58592.1"/>
    <property type="molecule type" value="Genomic_DNA"/>
</dbReference>
<evidence type="ECO:0008006" key="4">
    <source>
        <dbReference type="Google" id="ProtNLM"/>
    </source>
</evidence>
<dbReference type="AlphaFoldDB" id="A0A6G6GJ65"/>
<keyword evidence="1" id="KW-0472">Membrane</keyword>
<proteinExistence type="predicted"/>
<evidence type="ECO:0000313" key="3">
    <source>
        <dbReference type="Proteomes" id="UP000505306"/>
    </source>
</evidence>
<feature type="transmembrane region" description="Helical" evidence="1">
    <location>
        <begin position="40"/>
        <end position="60"/>
    </location>
</feature>
<dbReference type="Proteomes" id="UP000505306">
    <property type="component" value="Chromosome"/>
</dbReference>
<evidence type="ECO:0000313" key="2">
    <source>
        <dbReference type="EMBL" id="QIE58592.1"/>
    </source>
</evidence>
<feature type="transmembrane region" description="Helical" evidence="1">
    <location>
        <begin position="66"/>
        <end position="85"/>
    </location>
</feature>
<dbReference type="KEGG" id="mgel:G5B37_03160"/>
<reference evidence="2 3" key="1">
    <citation type="submission" date="2020-02" db="EMBL/GenBank/DDBJ databases">
        <title>Complete genome sequence of Flavobacteriaceae bacterium.</title>
        <authorList>
            <person name="Kim S.-J."/>
            <person name="Kim Y.-S."/>
            <person name="Kim K.-H."/>
        </authorList>
    </citation>
    <scope>NUCLEOTIDE SEQUENCE [LARGE SCALE GENOMIC DNA]</scope>
    <source>
        <strain evidence="2 3">RR4-40</strain>
    </source>
</reference>
<accession>A0A6G6GJ65</accession>